<name>C4ZBY1_AGARV</name>
<gene>
    <name evidence="1" type="ordered locus">EUBREC_0480</name>
</gene>
<dbReference type="HOGENOM" id="CLU_3168229_0_0_9"/>
<organism evidence="1 2">
    <name type="scientific">Agathobacter rectalis (strain ATCC 33656 / DSM 3377 / JCM 17463 / KCTC 5835 / VPI 0990)</name>
    <name type="common">Eubacterium rectale</name>
    <dbReference type="NCBI Taxonomy" id="515619"/>
    <lineage>
        <taxon>Bacteria</taxon>
        <taxon>Bacillati</taxon>
        <taxon>Bacillota</taxon>
        <taxon>Clostridia</taxon>
        <taxon>Lachnospirales</taxon>
        <taxon>Lachnospiraceae</taxon>
        <taxon>Agathobacter</taxon>
    </lineage>
</organism>
<evidence type="ECO:0000313" key="2">
    <source>
        <dbReference type="Proteomes" id="UP000001477"/>
    </source>
</evidence>
<protein>
    <submittedName>
        <fullName evidence="1">Uncharacterized protein</fullName>
    </submittedName>
</protein>
<dbReference type="EMBL" id="CP001107">
    <property type="protein sequence ID" value="ACR74271.1"/>
    <property type="molecule type" value="Genomic_DNA"/>
</dbReference>
<reference evidence="1 2" key="1">
    <citation type="journal article" date="2009" name="Proc. Natl. Acad. Sci. U.S.A.">
        <title>Characterizing a model human gut microbiota composed of members of its two dominant bacterial phyla.</title>
        <authorList>
            <person name="Mahowald M.A."/>
            <person name="Rey F.E."/>
            <person name="Seedorf H."/>
            <person name="Turnbaugh P.J."/>
            <person name="Fulton R.S."/>
            <person name="Wollam A."/>
            <person name="Shah N."/>
            <person name="Wang C."/>
            <person name="Magrini V."/>
            <person name="Wilson R.K."/>
            <person name="Cantarel B.L."/>
            <person name="Coutinho P.M."/>
            <person name="Henrissat B."/>
            <person name="Crock L.W."/>
            <person name="Russell A."/>
            <person name="Verberkmoes N.C."/>
            <person name="Hettich R.L."/>
            <person name="Gordon J.I."/>
        </authorList>
    </citation>
    <scope>NUCLEOTIDE SEQUENCE [LARGE SCALE GENOMIC DNA]</scope>
    <source>
        <strain evidence="2">ATCC 33656 / DSM 3377 / JCM 17463 / KCTC 5835 / LMG 30912 / VPI 0990</strain>
    </source>
</reference>
<dbReference type="Proteomes" id="UP000001477">
    <property type="component" value="Chromosome"/>
</dbReference>
<accession>C4ZBY1</accession>
<dbReference type="AlphaFoldDB" id="C4ZBY1"/>
<dbReference type="KEGG" id="ere:EUBREC_0480"/>
<dbReference type="PaxDb" id="515619-EUBREC_0480"/>
<proteinExistence type="predicted"/>
<evidence type="ECO:0000313" key="1">
    <source>
        <dbReference type="EMBL" id="ACR74271.1"/>
    </source>
</evidence>
<sequence length="47" mass="5561">MSGWHLCFNFVVWTVILLELHFCLFKATKEDIIYDIILYRQILLSGG</sequence>
<dbReference type="STRING" id="515619.EUBREC_0480"/>